<dbReference type="SUPFAM" id="SSF53041">
    <property type="entry name" value="Resolvase-like"/>
    <property type="match status" value="1"/>
</dbReference>
<proteinExistence type="predicted"/>
<dbReference type="Pfam" id="PF07508">
    <property type="entry name" value="Recombinase"/>
    <property type="match status" value="1"/>
</dbReference>
<dbReference type="SMART" id="SM00857">
    <property type="entry name" value="Resolvase"/>
    <property type="match status" value="1"/>
</dbReference>
<feature type="region of interest" description="Disordered" evidence="1">
    <location>
        <begin position="660"/>
        <end position="679"/>
    </location>
</feature>
<dbReference type="PROSITE" id="PS51737">
    <property type="entry name" value="RECOMBINASE_DNA_BIND"/>
    <property type="match status" value="1"/>
</dbReference>
<dbReference type="InterPro" id="IPR036162">
    <property type="entry name" value="Resolvase-like_N_sf"/>
</dbReference>
<name>A0ABU0F790_9HYPH</name>
<comment type="caution">
    <text evidence="4">The sequence shown here is derived from an EMBL/GenBank/DDBJ whole genome shotgun (WGS) entry which is preliminary data.</text>
</comment>
<evidence type="ECO:0000259" key="2">
    <source>
        <dbReference type="PROSITE" id="PS51736"/>
    </source>
</evidence>
<dbReference type="EMBL" id="JAUSVK010000001">
    <property type="protein sequence ID" value="MDQ0390440.1"/>
    <property type="molecule type" value="Genomic_DNA"/>
</dbReference>
<dbReference type="Proteomes" id="UP001237448">
    <property type="component" value="Unassembled WGS sequence"/>
</dbReference>
<dbReference type="Gene3D" id="3.40.50.1390">
    <property type="entry name" value="Resolvase, N-terminal catalytic domain"/>
    <property type="match status" value="1"/>
</dbReference>
<evidence type="ECO:0000313" key="5">
    <source>
        <dbReference type="Proteomes" id="UP001237448"/>
    </source>
</evidence>
<dbReference type="PROSITE" id="PS51736">
    <property type="entry name" value="RECOMBINASES_3"/>
    <property type="match status" value="1"/>
</dbReference>
<feature type="domain" description="Recombinase" evidence="3">
    <location>
        <begin position="156"/>
        <end position="299"/>
    </location>
</feature>
<accession>A0ABU0F790</accession>
<sequence>MTRHLAPRVALYARYSSDNQSEASIEDQFRICREHARRERWEIVGSYEDAAISGASTVLRSGIQRLIRDAQRGEFKIVLAEALDRISRDQADVATLYKHLKFAGITIVTMAEGEISELHVGLKGTMNALFLKDLAMKTHRGLRGRVEKGKAGGGLCYGYKVVKRFDAAGEPIRGDREIIPQEADTIRRIFRDFASGKSPKAIAVDLNREGVPGPLGRAWGDTSIRGHVTRGTGIVNNELYAGVLVWNRQRFVKDPSTGKRVSRPNPESAWIRTEVPHLRIVDDALWSAARARQKQISALFGPNPANTLEGRMKRLHLANRPVSLLSGLLTCGCCGGKFGIITPNRYGCLNHHRRGTCDNNHTITRDKIEARVLAGLKEKLVSSEAVAAAVRAYAEEMNRLNHDRRAQAEVDRRALVKIDKAIAGIMAAIEDGLYQPSMKARMEDLERQKAEIGERLSQAPVDIPDVHPNIANAYRLRIDRFTEALDDPDGGRQAAEALRSLIGEIVLTPGEKRGEVHAELRGELFGILDFIKDEQNQSTTAFMPAVAACPRNQRFQQSPRPYETGRGLFALQSTQRTRRSSKRAVNRVLPAVPDAGDIASMSTAIGQEVSTSGMVDTPEAGRSDSRRRRPYAYDRAPPISVALRARPAARMCSTVAASNGAVLPGTLSPSDGGGLGNRRLRVASPCDRLSQGLDPHRPYDLCRQAASEGRRRHG</sequence>
<dbReference type="InterPro" id="IPR011109">
    <property type="entry name" value="DNA_bind_recombinase_dom"/>
</dbReference>
<protein>
    <submittedName>
        <fullName evidence="4">DNA invertase Pin-like site-specific DNA recombinase</fullName>
    </submittedName>
</protein>
<keyword evidence="5" id="KW-1185">Reference proteome</keyword>
<feature type="region of interest" description="Disordered" evidence="1">
    <location>
        <begin position="609"/>
        <end position="630"/>
    </location>
</feature>
<dbReference type="InterPro" id="IPR050639">
    <property type="entry name" value="SSR_resolvase"/>
</dbReference>
<dbReference type="PANTHER" id="PTHR30461:SF23">
    <property type="entry name" value="DNA RECOMBINASE-RELATED"/>
    <property type="match status" value="1"/>
</dbReference>
<evidence type="ECO:0000256" key="1">
    <source>
        <dbReference type="SAM" id="MobiDB-lite"/>
    </source>
</evidence>
<dbReference type="InterPro" id="IPR025827">
    <property type="entry name" value="Zn_ribbon_recom_dom"/>
</dbReference>
<dbReference type="Gene3D" id="3.90.1750.20">
    <property type="entry name" value="Putative Large Serine Recombinase, Chain B, Domain 2"/>
    <property type="match status" value="1"/>
</dbReference>
<evidence type="ECO:0000313" key="4">
    <source>
        <dbReference type="EMBL" id="MDQ0390440.1"/>
    </source>
</evidence>
<dbReference type="PANTHER" id="PTHR30461">
    <property type="entry name" value="DNA-INVERTASE FROM LAMBDOID PROPHAGE"/>
    <property type="match status" value="1"/>
</dbReference>
<dbReference type="Pfam" id="PF00239">
    <property type="entry name" value="Resolvase"/>
    <property type="match status" value="1"/>
</dbReference>
<organism evidence="4 5">
    <name type="scientific">Labrys monachus</name>
    <dbReference type="NCBI Taxonomy" id="217067"/>
    <lineage>
        <taxon>Bacteria</taxon>
        <taxon>Pseudomonadati</taxon>
        <taxon>Pseudomonadota</taxon>
        <taxon>Alphaproteobacteria</taxon>
        <taxon>Hyphomicrobiales</taxon>
        <taxon>Xanthobacteraceae</taxon>
        <taxon>Labrys</taxon>
    </lineage>
</organism>
<evidence type="ECO:0000259" key="3">
    <source>
        <dbReference type="PROSITE" id="PS51737"/>
    </source>
</evidence>
<feature type="domain" description="Resolvase/invertase-type recombinase catalytic" evidence="2">
    <location>
        <begin position="8"/>
        <end position="152"/>
    </location>
</feature>
<dbReference type="InterPro" id="IPR038109">
    <property type="entry name" value="DNA_bind_recomb_sf"/>
</dbReference>
<reference evidence="4 5" key="1">
    <citation type="submission" date="2023-07" db="EMBL/GenBank/DDBJ databases">
        <title>Genomic Encyclopedia of Type Strains, Phase IV (KMG-IV): sequencing the most valuable type-strain genomes for metagenomic binning, comparative biology and taxonomic classification.</title>
        <authorList>
            <person name="Goeker M."/>
        </authorList>
    </citation>
    <scope>NUCLEOTIDE SEQUENCE [LARGE SCALE GENOMIC DNA]</scope>
    <source>
        <strain evidence="4 5">DSM 5896</strain>
    </source>
</reference>
<gene>
    <name evidence="4" type="ORF">J3R73_000232</name>
</gene>
<dbReference type="Pfam" id="PF13408">
    <property type="entry name" value="Zn_ribbon_recom"/>
    <property type="match status" value="1"/>
</dbReference>
<dbReference type="CDD" id="cd00338">
    <property type="entry name" value="Ser_Recombinase"/>
    <property type="match status" value="1"/>
</dbReference>
<dbReference type="InterPro" id="IPR006119">
    <property type="entry name" value="Resolv_N"/>
</dbReference>
<dbReference type="RefSeq" id="WP_307421622.1">
    <property type="nucleotide sequence ID" value="NZ_JAUSVK010000001.1"/>
</dbReference>